<dbReference type="Proteomes" id="UP001247620">
    <property type="component" value="Unassembled WGS sequence"/>
</dbReference>
<dbReference type="SUPFAM" id="SSF88946">
    <property type="entry name" value="Sigma2 domain of RNA polymerase sigma factors"/>
    <property type="match status" value="1"/>
</dbReference>
<comment type="caution">
    <text evidence="2">The sequence shown here is derived from an EMBL/GenBank/DDBJ whole genome shotgun (WGS) entry which is preliminary data.</text>
</comment>
<evidence type="ECO:0000313" key="3">
    <source>
        <dbReference type="Proteomes" id="UP001247620"/>
    </source>
</evidence>
<evidence type="ECO:0000313" key="2">
    <source>
        <dbReference type="EMBL" id="MDR6944968.1"/>
    </source>
</evidence>
<dbReference type="Pfam" id="PF04542">
    <property type="entry name" value="Sigma70_r2"/>
    <property type="match status" value="1"/>
</dbReference>
<dbReference type="EMBL" id="JAVDUU010000005">
    <property type="protein sequence ID" value="MDR6944968.1"/>
    <property type="molecule type" value="Genomic_DNA"/>
</dbReference>
<keyword evidence="3" id="KW-1185">Reference proteome</keyword>
<gene>
    <name evidence="2" type="ORF">J2W55_004836</name>
</gene>
<proteinExistence type="predicted"/>
<feature type="domain" description="RNA polymerase sigma-70 region 2" evidence="1">
    <location>
        <begin position="19"/>
        <end position="85"/>
    </location>
</feature>
<reference evidence="2 3" key="1">
    <citation type="submission" date="2023-07" db="EMBL/GenBank/DDBJ databases">
        <title>Sorghum-associated microbial communities from plants grown in Nebraska, USA.</title>
        <authorList>
            <person name="Schachtman D."/>
        </authorList>
    </citation>
    <scope>NUCLEOTIDE SEQUENCE [LARGE SCALE GENOMIC DNA]</scope>
    <source>
        <strain evidence="2 3">3262</strain>
    </source>
</reference>
<dbReference type="InterPro" id="IPR007627">
    <property type="entry name" value="RNA_pol_sigma70_r2"/>
</dbReference>
<dbReference type="InterPro" id="IPR013325">
    <property type="entry name" value="RNA_pol_sigma_r2"/>
</dbReference>
<accession>A0ABU1THV9</accession>
<sequence length="180" mass="20603">MDAVNLEEQAARQQLFTALYQKVFPAVAKYVAKCGGSFEEAKDVFQDALVSYYEKSRSADMTVNSSVGAYIYGISRYLWIRRYKEGNQTTRLDDSYAAHIAVETTLPVAEDKLLNFLETAGKRCMELLRAFYYDQLPMTRVAQLFGFSGVRSATVQKYKCIEKVRETVKQKALTYEDFLE</sequence>
<evidence type="ECO:0000259" key="1">
    <source>
        <dbReference type="Pfam" id="PF04542"/>
    </source>
</evidence>
<protein>
    <submittedName>
        <fullName evidence="2">RNA polymerase sigma factor (Sigma-70 family)</fullName>
    </submittedName>
</protein>
<dbReference type="Gene3D" id="1.10.1740.10">
    <property type="match status" value="1"/>
</dbReference>
<organism evidence="2 3">
    <name type="scientific">Mucilaginibacter pocheonensis</name>
    <dbReference type="NCBI Taxonomy" id="398050"/>
    <lineage>
        <taxon>Bacteria</taxon>
        <taxon>Pseudomonadati</taxon>
        <taxon>Bacteroidota</taxon>
        <taxon>Sphingobacteriia</taxon>
        <taxon>Sphingobacteriales</taxon>
        <taxon>Sphingobacteriaceae</taxon>
        <taxon>Mucilaginibacter</taxon>
    </lineage>
</organism>
<dbReference type="RefSeq" id="WP_310102118.1">
    <property type="nucleotide sequence ID" value="NZ_JAVDUU010000005.1"/>
</dbReference>
<name>A0ABU1THV9_9SPHI</name>